<dbReference type="Gene3D" id="3.40.630.30">
    <property type="match status" value="1"/>
</dbReference>
<dbReference type="Proteomes" id="UP000295627">
    <property type="component" value="Unassembled WGS sequence"/>
</dbReference>
<comment type="caution">
    <text evidence="2">The sequence shown here is derived from an EMBL/GenBank/DDBJ whole genome shotgun (WGS) entry which is preliminary data.</text>
</comment>
<dbReference type="GO" id="GO:0016747">
    <property type="term" value="F:acyltransferase activity, transferring groups other than amino-acyl groups"/>
    <property type="evidence" value="ECO:0007669"/>
    <property type="project" value="InterPro"/>
</dbReference>
<organism evidence="2 3">
    <name type="scientific">Mycobacteroides franklinii</name>
    <dbReference type="NCBI Taxonomy" id="948102"/>
    <lineage>
        <taxon>Bacteria</taxon>
        <taxon>Bacillati</taxon>
        <taxon>Actinomycetota</taxon>
        <taxon>Actinomycetes</taxon>
        <taxon>Mycobacteriales</taxon>
        <taxon>Mycobacteriaceae</taxon>
        <taxon>Mycobacteroides</taxon>
    </lineage>
</organism>
<sequence>MCAVSNMPTVPVIRTHTARLIHTADLDSETRCAARDLLVEAFEGDFTEEDWEHCLGGMHALIWYHGILIAHAAVIQRRLLHQGRALRAGYVEGVAVDSDWRGHGLGAAIMDAAEQVLRGAYELGALSAGDDVAPFYRARGWVPWVGTTPVMTPEGIVPATDEGVHVLPMSSGVDPSGSLTCDWRSGDGW</sequence>
<dbReference type="Pfam" id="PF00583">
    <property type="entry name" value="Acetyltransf_1"/>
    <property type="match status" value="1"/>
</dbReference>
<evidence type="ECO:0000313" key="2">
    <source>
        <dbReference type="EMBL" id="TDH22442.1"/>
    </source>
</evidence>
<proteinExistence type="predicted"/>
<feature type="domain" description="N-acetyltransferase" evidence="1">
    <location>
        <begin position="21"/>
        <end position="174"/>
    </location>
</feature>
<dbReference type="AlphaFoldDB" id="A0A4R5PCM3"/>
<name>A0A4R5PCM3_9MYCO</name>
<dbReference type="InterPro" id="IPR016181">
    <property type="entry name" value="Acyl_CoA_acyltransferase"/>
</dbReference>
<accession>A0A4R5PCM3</accession>
<dbReference type="CDD" id="cd04301">
    <property type="entry name" value="NAT_SF"/>
    <property type="match status" value="1"/>
</dbReference>
<dbReference type="InterPro" id="IPR000182">
    <property type="entry name" value="GNAT_dom"/>
</dbReference>
<evidence type="ECO:0000259" key="1">
    <source>
        <dbReference type="PROSITE" id="PS51186"/>
    </source>
</evidence>
<gene>
    <name evidence="2" type="ORF">EJ571_11030</name>
</gene>
<reference evidence="2 3" key="1">
    <citation type="journal article" date="2019" name="Sci. Rep.">
        <title>Extended insight into the Mycobacterium chelonae-abscessus complex through whole genome sequencing of Mycobacterium salmoniphilum outbreak and Mycobacterium salmoniphilum-like strains.</title>
        <authorList>
            <person name="Behra P.R.K."/>
            <person name="Das S."/>
            <person name="Pettersson B.M.F."/>
            <person name="Shirreff L."/>
            <person name="DuCote T."/>
            <person name="Jacobsson K.G."/>
            <person name="Ennis D.G."/>
            <person name="Kirsebom L.A."/>
        </authorList>
    </citation>
    <scope>NUCLEOTIDE SEQUENCE [LARGE SCALE GENOMIC DNA]</scope>
    <source>
        <strain evidence="2 3">DSM 45524</strain>
    </source>
</reference>
<protein>
    <submittedName>
        <fullName evidence="2">GNAT family N-acetyltransferase</fullName>
    </submittedName>
</protein>
<dbReference type="RefSeq" id="WP_109558271.1">
    <property type="nucleotide sequence ID" value="NZ_MAFQ01000005.1"/>
</dbReference>
<dbReference type="EMBL" id="RXLR01000014">
    <property type="protein sequence ID" value="TDH22442.1"/>
    <property type="molecule type" value="Genomic_DNA"/>
</dbReference>
<keyword evidence="2" id="KW-0808">Transferase</keyword>
<evidence type="ECO:0000313" key="3">
    <source>
        <dbReference type="Proteomes" id="UP000295627"/>
    </source>
</evidence>
<dbReference type="SUPFAM" id="SSF55729">
    <property type="entry name" value="Acyl-CoA N-acyltransferases (Nat)"/>
    <property type="match status" value="1"/>
</dbReference>
<dbReference type="PROSITE" id="PS51186">
    <property type="entry name" value="GNAT"/>
    <property type="match status" value="1"/>
</dbReference>